<sequence>MCGQRPLWQKEKPSLEKLLKLHKSKRKKLLSEKKRLLYLKGELRILRQQSVVDQLASAAHTEGEHEDIQIEETPSVPTVEVAMKESHEDLIPEVVAPGHIEDVQMEDAPAQAEPEVQGELDIHGEPTASAPADQFQEGLVEDTSDEDDEPVVGSGELEPPGPSLEESGPSEPCVAEDVSVGPSGPSKQVKLVVGPTGPQVSVEEVVVPPGPSDPPSLQTPAPSSPPTSFTAPPAPEPSKKPLHKPISSPTASSSSPTPSSSIPPTTSEAPPASSSFAGPSLADPSSAGPSTQPPPTSSFASFH</sequence>
<dbReference type="Proteomes" id="UP000652761">
    <property type="component" value="Unassembled WGS sequence"/>
</dbReference>
<feature type="compositionally biased region" description="Low complexity" evidence="1">
    <location>
        <begin position="151"/>
        <end position="172"/>
    </location>
</feature>
<evidence type="ECO:0000313" key="2">
    <source>
        <dbReference type="EMBL" id="MQM01085.1"/>
    </source>
</evidence>
<accession>A0A843W846</accession>
<evidence type="ECO:0000313" key="3">
    <source>
        <dbReference type="Proteomes" id="UP000652761"/>
    </source>
</evidence>
<keyword evidence="3" id="KW-1185">Reference proteome</keyword>
<gene>
    <name evidence="2" type="ORF">Taro_033835</name>
</gene>
<dbReference type="EMBL" id="NMUH01002617">
    <property type="protein sequence ID" value="MQM01085.1"/>
    <property type="molecule type" value="Genomic_DNA"/>
</dbReference>
<feature type="compositionally biased region" description="Low complexity" evidence="1">
    <location>
        <begin position="196"/>
        <end position="207"/>
    </location>
</feature>
<feature type="compositionally biased region" description="Low complexity" evidence="1">
    <location>
        <begin position="245"/>
        <end position="280"/>
    </location>
</feature>
<protein>
    <submittedName>
        <fullName evidence="2">Uncharacterized protein</fullName>
    </submittedName>
</protein>
<feature type="compositionally biased region" description="Acidic residues" evidence="1">
    <location>
        <begin position="139"/>
        <end position="150"/>
    </location>
</feature>
<evidence type="ECO:0000256" key="1">
    <source>
        <dbReference type="SAM" id="MobiDB-lite"/>
    </source>
</evidence>
<organism evidence="2 3">
    <name type="scientific">Colocasia esculenta</name>
    <name type="common">Wild taro</name>
    <name type="synonym">Arum esculentum</name>
    <dbReference type="NCBI Taxonomy" id="4460"/>
    <lineage>
        <taxon>Eukaryota</taxon>
        <taxon>Viridiplantae</taxon>
        <taxon>Streptophyta</taxon>
        <taxon>Embryophyta</taxon>
        <taxon>Tracheophyta</taxon>
        <taxon>Spermatophyta</taxon>
        <taxon>Magnoliopsida</taxon>
        <taxon>Liliopsida</taxon>
        <taxon>Araceae</taxon>
        <taxon>Aroideae</taxon>
        <taxon>Colocasieae</taxon>
        <taxon>Colocasia</taxon>
    </lineage>
</organism>
<name>A0A843W846_COLES</name>
<proteinExistence type="predicted"/>
<reference evidence="2" key="1">
    <citation type="submission" date="2017-07" db="EMBL/GenBank/DDBJ databases">
        <title>Taro Niue Genome Assembly and Annotation.</title>
        <authorList>
            <person name="Atibalentja N."/>
            <person name="Keating K."/>
            <person name="Fields C.J."/>
        </authorList>
    </citation>
    <scope>NUCLEOTIDE SEQUENCE</scope>
    <source>
        <strain evidence="2">Niue_2</strain>
        <tissue evidence="2">Leaf</tissue>
    </source>
</reference>
<dbReference type="AlphaFoldDB" id="A0A843W846"/>
<comment type="caution">
    <text evidence="2">The sequence shown here is derived from an EMBL/GenBank/DDBJ whole genome shotgun (WGS) entry which is preliminary data.</text>
</comment>
<feature type="compositionally biased region" description="Low complexity" evidence="1">
    <location>
        <begin position="215"/>
        <end position="231"/>
    </location>
</feature>
<feature type="region of interest" description="Disordered" evidence="1">
    <location>
        <begin position="98"/>
        <end position="303"/>
    </location>
</feature>